<comment type="caution">
    <text evidence="3">The sequence shown here is derived from an EMBL/GenBank/DDBJ whole genome shotgun (WGS) entry which is preliminary data.</text>
</comment>
<accession>A0A3R9LPD4</accession>
<evidence type="ECO:0000313" key="3">
    <source>
        <dbReference type="EMBL" id="RSK24172.1"/>
    </source>
</evidence>
<dbReference type="OrthoDB" id="885126at2"/>
<dbReference type="RefSeq" id="WP_125433528.1">
    <property type="nucleotide sequence ID" value="NZ_RWIS01000018.1"/>
</dbReference>
<dbReference type="Proteomes" id="UP000280066">
    <property type="component" value="Unassembled WGS sequence"/>
</dbReference>
<keyword evidence="4" id="KW-1185">Reference proteome</keyword>
<organism evidence="3 4">
    <name type="scientific">Hymenobacter metallilatus</name>
    <dbReference type="NCBI Taxonomy" id="2493666"/>
    <lineage>
        <taxon>Bacteria</taxon>
        <taxon>Pseudomonadati</taxon>
        <taxon>Bacteroidota</taxon>
        <taxon>Cytophagia</taxon>
        <taxon>Cytophagales</taxon>
        <taxon>Hymenobacteraceae</taxon>
        <taxon>Hymenobacter</taxon>
    </lineage>
</organism>
<dbReference type="AlphaFoldDB" id="A0A3R9LPD4"/>
<evidence type="ECO:0000256" key="2">
    <source>
        <dbReference type="SAM" id="Phobius"/>
    </source>
</evidence>
<sequence length="174" mass="19274">MAELKALAWILIGLAVFIWRMVQKARTTTAREQRERPRTTGRPAALPAGSFDELLKQFQTQNQPAARPVPPATTMGGRPLPAEAAPRPRSLEKTEAPARSLERSAAPHLLEAPRRAVRRAATLPRAANQPNPDDYWSRQPGATPEARPPLGELLRNPGTLRTAFLLGEILQRRF</sequence>
<evidence type="ECO:0000256" key="1">
    <source>
        <dbReference type="SAM" id="MobiDB-lite"/>
    </source>
</evidence>
<keyword evidence="2" id="KW-0472">Membrane</keyword>
<keyword evidence="2" id="KW-0812">Transmembrane</keyword>
<feature type="region of interest" description="Disordered" evidence="1">
    <location>
        <begin position="122"/>
        <end position="154"/>
    </location>
</feature>
<feature type="region of interest" description="Disordered" evidence="1">
    <location>
        <begin position="60"/>
        <end position="106"/>
    </location>
</feature>
<reference evidence="3 4" key="1">
    <citation type="submission" date="2018-12" db="EMBL/GenBank/DDBJ databases">
        <authorList>
            <person name="Feng G."/>
            <person name="Zhu H."/>
        </authorList>
    </citation>
    <scope>NUCLEOTIDE SEQUENCE [LARGE SCALE GENOMIC DNA]</scope>
    <source>
        <strain evidence="3 4">9PBR-2</strain>
    </source>
</reference>
<evidence type="ECO:0000313" key="4">
    <source>
        <dbReference type="Proteomes" id="UP000280066"/>
    </source>
</evidence>
<proteinExistence type="predicted"/>
<name>A0A3R9LPD4_9BACT</name>
<keyword evidence="2" id="KW-1133">Transmembrane helix</keyword>
<dbReference type="EMBL" id="RWIS01000018">
    <property type="protein sequence ID" value="RSK24172.1"/>
    <property type="molecule type" value="Genomic_DNA"/>
</dbReference>
<feature type="transmembrane region" description="Helical" evidence="2">
    <location>
        <begin position="6"/>
        <end position="22"/>
    </location>
</feature>
<feature type="compositionally biased region" description="Basic and acidic residues" evidence="1">
    <location>
        <begin position="89"/>
        <end position="102"/>
    </location>
</feature>
<protein>
    <submittedName>
        <fullName evidence="3">Uncharacterized protein</fullName>
    </submittedName>
</protein>
<gene>
    <name evidence="3" type="ORF">EI290_20535</name>
</gene>
<feature type="compositionally biased region" description="Low complexity" evidence="1">
    <location>
        <begin position="78"/>
        <end position="88"/>
    </location>
</feature>